<reference evidence="1 2" key="1">
    <citation type="journal article" date="2018" name="Int. J. Syst. Evol. Microbiol.">
        <title>Paraburkholderia azotifigens sp. nov., a nitrogen-fixing bacterium isolated from paddy soil.</title>
        <authorList>
            <person name="Choi G.M."/>
            <person name="Im W.T."/>
        </authorList>
    </citation>
    <scope>NUCLEOTIDE SEQUENCE [LARGE SCALE GENOMIC DNA]</scope>
    <source>
        <strain evidence="1 2">NF 2-5-3</strain>
    </source>
</reference>
<dbReference type="EMBL" id="VOQS01000001">
    <property type="protein sequence ID" value="TXC88787.1"/>
    <property type="molecule type" value="Genomic_DNA"/>
</dbReference>
<accession>A0A5C6VUD0</accession>
<proteinExistence type="predicted"/>
<evidence type="ECO:0000313" key="2">
    <source>
        <dbReference type="Proteomes" id="UP000321776"/>
    </source>
</evidence>
<name>A0A5C6VUD0_9BURK</name>
<gene>
    <name evidence="1" type="ORF">FRZ40_15005</name>
</gene>
<protein>
    <submittedName>
        <fullName evidence="1">Uncharacterized protein</fullName>
    </submittedName>
</protein>
<evidence type="ECO:0000313" key="1">
    <source>
        <dbReference type="EMBL" id="TXC88787.1"/>
    </source>
</evidence>
<sequence length="76" mass="8775">MPKDSDNLFHSMSEKARSYLKRMLRNLRCIVLERAANNAQSTDISRHNFEIAISAPGNQNSLRQRRIATTRSEEVE</sequence>
<dbReference type="RefSeq" id="WP_147234536.1">
    <property type="nucleotide sequence ID" value="NZ_VOQS01000001.1"/>
</dbReference>
<comment type="caution">
    <text evidence="1">The sequence shown here is derived from an EMBL/GenBank/DDBJ whole genome shotgun (WGS) entry which is preliminary data.</text>
</comment>
<organism evidence="1 2">
    <name type="scientific">Paraburkholderia azotifigens</name>
    <dbReference type="NCBI Taxonomy" id="2057004"/>
    <lineage>
        <taxon>Bacteria</taxon>
        <taxon>Pseudomonadati</taxon>
        <taxon>Pseudomonadota</taxon>
        <taxon>Betaproteobacteria</taxon>
        <taxon>Burkholderiales</taxon>
        <taxon>Burkholderiaceae</taxon>
        <taxon>Paraburkholderia</taxon>
    </lineage>
</organism>
<dbReference type="AlphaFoldDB" id="A0A5C6VUD0"/>
<dbReference type="Proteomes" id="UP000321776">
    <property type="component" value="Unassembled WGS sequence"/>
</dbReference>